<gene>
    <name evidence="1" type="ORF">BW730_11750</name>
</gene>
<evidence type="ECO:0000313" key="2">
    <source>
        <dbReference type="Proteomes" id="UP000188145"/>
    </source>
</evidence>
<keyword evidence="2" id="KW-1185">Reference proteome</keyword>
<proteinExistence type="predicted"/>
<sequence>MLDLSLALELRSAGLAWRPTAGDRFAVTRTEMLDDVFHLADMVVEARRLEAGTIFAFNGTTEWALDSVAQDDTVWLPYERQLREALGDRFASLRRDAAGFVVTLDDGSMHRDAEPENAYGRALLATLTPPHDSAQ</sequence>
<evidence type="ECO:0008006" key="3">
    <source>
        <dbReference type="Google" id="ProtNLM"/>
    </source>
</evidence>
<dbReference type="STRING" id="1332264.BW730_11750"/>
<accession>A0A1Q2CPL9</accession>
<name>A0A1Q2CPL9_9ACTN</name>
<protein>
    <recommendedName>
        <fullName evidence="3">Pilus assembly protein CpaE</fullName>
    </recommendedName>
</protein>
<dbReference type="AlphaFoldDB" id="A0A1Q2CPL9"/>
<organism evidence="1 2">
    <name type="scientific">Tessaracoccus aquimaris</name>
    <dbReference type="NCBI Taxonomy" id="1332264"/>
    <lineage>
        <taxon>Bacteria</taxon>
        <taxon>Bacillati</taxon>
        <taxon>Actinomycetota</taxon>
        <taxon>Actinomycetes</taxon>
        <taxon>Propionibacteriales</taxon>
        <taxon>Propionibacteriaceae</taxon>
        <taxon>Tessaracoccus</taxon>
    </lineage>
</organism>
<reference evidence="2" key="1">
    <citation type="submission" date="2017-02" db="EMBL/GenBank/DDBJ databases">
        <title>Tessaracoccus aquaemaris sp. nov., isolated from the intestine of a Korean rockfish, Sebastes schlegelii, in a marine aquaculture pond.</title>
        <authorList>
            <person name="Tak E.J."/>
            <person name="Bae J.-W."/>
        </authorList>
    </citation>
    <scope>NUCLEOTIDE SEQUENCE [LARGE SCALE GENOMIC DNA]</scope>
    <source>
        <strain evidence="2">NSG39</strain>
    </source>
</reference>
<dbReference type="KEGG" id="tes:BW730_11750"/>
<evidence type="ECO:0000313" key="1">
    <source>
        <dbReference type="EMBL" id="AQP48061.1"/>
    </source>
</evidence>
<dbReference type="RefSeq" id="WP_077686393.1">
    <property type="nucleotide sequence ID" value="NZ_CP019606.1"/>
</dbReference>
<dbReference type="Proteomes" id="UP000188145">
    <property type="component" value="Chromosome"/>
</dbReference>
<dbReference type="EMBL" id="CP019606">
    <property type="protein sequence ID" value="AQP48061.1"/>
    <property type="molecule type" value="Genomic_DNA"/>
</dbReference>
<dbReference type="OrthoDB" id="3295834at2"/>